<dbReference type="EMBL" id="JAYMYQ010000006">
    <property type="protein sequence ID" value="KAK7325345.1"/>
    <property type="molecule type" value="Genomic_DNA"/>
</dbReference>
<dbReference type="Pfam" id="PF12576">
    <property type="entry name" value="DUF3754"/>
    <property type="match status" value="1"/>
</dbReference>
<evidence type="ECO:0000256" key="1">
    <source>
        <dbReference type="SAM" id="MobiDB-lite"/>
    </source>
</evidence>
<comment type="caution">
    <text evidence="2">The sequence shown here is derived from an EMBL/GenBank/DDBJ whole genome shotgun (WGS) entry which is preliminary data.</text>
</comment>
<dbReference type="PANTHER" id="PTHR33645">
    <property type="entry name" value="AMINOPEPTIDASE (DUF3754)"/>
    <property type="match status" value="1"/>
</dbReference>
<dbReference type="AlphaFoldDB" id="A0AAN9KWT6"/>
<sequence length="736" mass="83831">MSYCWHTLASKALLPISQSQPFSPLVPFSQSQLQLHANNGISIRLASASGSRLQQMSVVEPSSQHQHQQSMNNYYQNKVPGVRDDEQDEDEDEDEVGISKVQVPRQKHIPVSKSQLLDAILSTMFNQHQDDAHHFHLLTSCLDSILHAEHKSILEEMRSDYHVTNSLQTAHSADSETQVVPNGKDSNLVSLGIEDGKLYQDMQQDQLEKPRLSDRGLDLATLLRSLDIASKKDYDRGSRVTIATRFQRAFMQLLSDAQFEELSARDLMLTSALNSDYLLTLPVYVDWKRAYESNAIIFRRGYATEKQKGLLIVEKLDYLQSKLLRRIFFIISKPLSRLGTWISELYKNASQKHEVHNWTERLRLWIMELSVFQKSLLYNDPASNEQIGVNQVPNAELPIWLAAQRAVARYEGILSPVGPRGRLLRRLLSWVGLIPPTPETPFEVHNDNSAPEPYLRPTFLSRISLSDIWRPATRKHCKNDPWKMLKTSISILFSQSVLQEPAFEELILLYTKELGETNAKDKAEVPSLQLKIYERIPIPDLPVIFPHKKLSFRIIDTVRLDVATILGLLAYFINYKFENVLSSPSAILLDVVAISALIIYGSRVVLGYKQTWDRYQLLVNKTLYEKTLASGFGSVHFLLDASEQQQYKEAILSYAVLLKAEKGQVISRESVGEKCERFMYEVFKVKVEMPIDKALNTLLRLGLATESCIDGRHGLLAIPCPEAYEALKERWNSLLG</sequence>
<dbReference type="Proteomes" id="UP001367508">
    <property type="component" value="Unassembled WGS sequence"/>
</dbReference>
<proteinExistence type="predicted"/>
<gene>
    <name evidence="2" type="ORF">VNO77_29507</name>
</gene>
<dbReference type="InterPro" id="IPR022227">
    <property type="entry name" value="DUF3754"/>
</dbReference>
<evidence type="ECO:0000313" key="3">
    <source>
        <dbReference type="Proteomes" id="UP001367508"/>
    </source>
</evidence>
<dbReference type="PANTHER" id="PTHR33645:SF2">
    <property type="entry name" value="FAMILY PROTEIN, PUTATIVE (DUF3754)-RELATED"/>
    <property type="match status" value="1"/>
</dbReference>
<reference evidence="2 3" key="1">
    <citation type="submission" date="2024-01" db="EMBL/GenBank/DDBJ databases">
        <title>The genomes of 5 underutilized Papilionoideae crops provide insights into root nodulation and disease resistanc.</title>
        <authorList>
            <person name="Jiang F."/>
        </authorList>
    </citation>
    <scope>NUCLEOTIDE SEQUENCE [LARGE SCALE GENOMIC DNA]</scope>
    <source>
        <strain evidence="2">LVBAO_FW01</strain>
        <tissue evidence="2">Leaves</tissue>
    </source>
</reference>
<organism evidence="2 3">
    <name type="scientific">Canavalia gladiata</name>
    <name type="common">Sword bean</name>
    <name type="synonym">Dolichos gladiatus</name>
    <dbReference type="NCBI Taxonomy" id="3824"/>
    <lineage>
        <taxon>Eukaryota</taxon>
        <taxon>Viridiplantae</taxon>
        <taxon>Streptophyta</taxon>
        <taxon>Embryophyta</taxon>
        <taxon>Tracheophyta</taxon>
        <taxon>Spermatophyta</taxon>
        <taxon>Magnoliopsida</taxon>
        <taxon>eudicotyledons</taxon>
        <taxon>Gunneridae</taxon>
        <taxon>Pentapetalae</taxon>
        <taxon>rosids</taxon>
        <taxon>fabids</taxon>
        <taxon>Fabales</taxon>
        <taxon>Fabaceae</taxon>
        <taxon>Papilionoideae</taxon>
        <taxon>50 kb inversion clade</taxon>
        <taxon>NPAAA clade</taxon>
        <taxon>indigoferoid/millettioid clade</taxon>
        <taxon>Phaseoleae</taxon>
        <taxon>Canavalia</taxon>
    </lineage>
</organism>
<name>A0AAN9KWT6_CANGL</name>
<feature type="region of interest" description="Disordered" evidence="1">
    <location>
        <begin position="78"/>
        <end position="101"/>
    </location>
</feature>
<evidence type="ECO:0000313" key="2">
    <source>
        <dbReference type="EMBL" id="KAK7325345.1"/>
    </source>
</evidence>
<protein>
    <submittedName>
        <fullName evidence="2">Uncharacterized protein</fullName>
    </submittedName>
</protein>
<accession>A0AAN9KWT6</accession>
<keyword evidence="3" id="KW-1185">Reference proteome</keyword>
<feature type="compositionally biased region" description="Acidic residues" evidence="1">
    <location>
        <begin position="85"/>
        <end position="96"/>
    </location>
</feature>